<dbReference type="EMBL" id="KU686209">
    <property type="protein sequence ID" value="AOV61367.1"/>
    <property type="molecule type" value="Genomic_DNA"/>
</dbReference>
<evidence type="ECO:0000313" key="4">
    <source>
        <dbReference type="EMBL" id="AOV61367.1"/>
    </source>
</evidence>
<feature type="compositionally biased region" description="Acidic residues" evidence="1">
    <location>
        <begin position="67"/>
        <end position="78"/>
    </location>
</feature>
<organism evidence="2 7">
    <name type="scientific">Synechococcus phage S-CAM22</name>
    <dbReference type="NCBI Taxonomy" id="1883365"/>
    <lineage>
        <taxon>Viruses</taxon>
        <taxon>Duplodnaviria</taxon>
        <taxon>Heunggongvirae</taxon>
        <taxon>Uroviricota</taxon>
        <taxon>Caudoviricetes</taxon>
        <taxon>Pantevenvirales</taxon>
        <taxon>Kyanoviridae</taxon>
        <taxon>Alisovirus</taxon>
        <taxon>Alisovirus socal22</taxon>
    </lineage>
</organism>
<dbReference type="Proteomes" id="UP000202158">
    <property type="component" value="Segment"/>
</dbReference>
<evidence type="ECO:0000313" key="7">
    <source>
        <dbReference type="Proteomes" id="UP000241975"/>
    </source>
</evidence>
<proteinExistence type="predicted"/>
<feature type="region of interest" description="Disordered" evidence="1">
    <location>
        <begin position="67"/>
        <end position="110"/>
    </location>
</feature>
<dbReference type="Proteomes" id="UP000241975">
    <property type="component" value="Segment"/>
</dbReference>
<feature type="compositionally biased region" description="Acidic residues" evidence="1">
    <location>
        <begin position="87"/>
        <end position="110"/>
    </location>
</feature>
<reference evidence="5 6" key="1">
    <citation type="journal article" date="2016" name="Virology">
        <title>The genomic content and context of auxiliary metabolic genes in marine cyanomyoviruses.</title>
        <authorList>
            <person name="Crummett L.T."/>
            <person name="Puxty R.J."/>
            <person name="Weihe C."/>
            <person name="Marston M.F."/>
            <person name="Martiny J.B."/>
        </authorList>
    </citation>
    <scope>NUCLEOTIDE SEQUENCE [LARGE SCALE GENOMIC DNA]</scope>
    <source>
        <strain evidence="2">0210CC35</strain>
        <strain evidence="3">0310NB44</strain>
        <strain evidence="4">1209TA19</strain>
    </source>
</reference>
<accession>A0A1D8KQN0</accession>
<dbReference type="EMBL" id="KU686207">
    <property type="protein sequence ID" value="AOV60939.1"/>
    <property type="molecule type" value="Genomic_DNA"/>
</dbReference>
<dbReference type="KEGG" id="vg:30306177"/>
<dbReference type="EMBL" id="KU686208">
    <property type="protein sequence ID" value="AOV61153.1"/>
    <property type="molecule type" value="Genomic_DNA"/>
</dbReference>
<evidence type="ECO:0008006" key="8">
    <source>
        <dbReference type="Google" id="ProtNLM"/>
    </source>
</evidence>
<dbReference type="Pfam" id="PF23853">
    <property type="entry name" value="DUF7216"/>
    <property type="match status" value="1"/>
</dbReference>
<dbReference type="Proteomes" id="UP000241089">
    <property type="component" value="Segment"/>
</dbReference>
<evidence type="ECO:0000256" key="1">
    <source>
        <dbReference type="SAM" id="MobiDB-lite"/>
    </source>
</evidence>
<name>A0A1D8KQN0_9CAUD</name>
<evidence type="ECO:0000313" key="2">
    <source>
        <dbReference type="EMBL" id="AOV60939.1"/>
    </source>
</evidence>
<gene>
    <name evidence="2" type="ORF">C350210_107</name>
    <name evidence="3" type="ORF">N440310_107</name>
    <name evidence="4" type="ORF">T191209_107</name>
</gene>
<evidence type="ECO:0000313" key="3">
    <source>
        <dbReference type="EMBL" id="AOV61153.1"/>
    </source>
</evidence>
<evidence type="ECO:0000313" key="5">
    <source>
        <dbReference type="Proteomes" id="UP000202158"/>
    </source>
</evidence>
<sequence>MPSDIANQIVKQIFGDEKAAAIDSMNDALSAATYDAIQQQKINFAQQMGFELDDTAQDAADEIAADLATDDAEPETVEVDGRKPEDPPTDEVEQPTAEQEPEVQTDETDS</sequence>
<evidence type="ECO:0000313" key="6">
    <source>
        <dbReference type="Proteomes" id="UP000241089"/>
    </source>
</evidence>
<dbReference type="InterPro" id="IPR055640">
    <property type="entry name" value="DUF7216"/>
</dbReference>
<protein>
    <recommendedName>
        <fullName evidence="8">Gp130</fullName>
    </recommendedName>
</protein>
<dbReference type="GeneID" id="30306177"/>
<dbReference type="RefSeq" id="YP_009321019.1">
    <property type="nucleotide sequence ID" value="NC_031903.1"/>
</dbReference>
<dbReference type="OrthoDB" id="23479at10239"/>
<keyword evidence="7" id="KW-1185">Reference proteome</keyword>